<organism evidence="5 6">
    <name type="scientific">Paractinoplanes abujensis</name>
    <dbReference type="NCBI Taxonomy" id="882441"/>
    <lineage>
        <taxon>Bacteria</taxon>
        <taxon>Bacillati</taxon>
        <taxon>Actinomycetota</taxon>
        <taxon>Actinomycetes</taxon>
        <taxon>Micromonosporales</taxon>
        <taxon>Micromonosporaceae</taxon>
        <taxon>Paractinoplanes</taxon>
    </lineage>
</organism>
<evidence type="ECO:0000256" key="3">
    <source>
        <dbReference type="ARBA" id="ARBA00023002"/>
    </source>
</evidence>
<dbReference type="GO" id="GO:0016491">
    <property type="term" value="F:oxidoreductase activity"/>
    <property type="evidence" value="ECO:0007669"/>
    <property type="project" value="UniProtKB-KW"/>
</dbReference>
<keyword evidence="2" id="KW-0521">NADP</keyword>
<proteinExistence type="inferred from homology"/>
<reference evidence="5 6" key="1">
    <citation type="submission" date="2020-08" db="EMBL/GenBank/DDBJ databases">
        <title>Sequencing the genomes of 1000 actinobacteria strains.</title>
        <authorList>
            <person name="Klenk H.-P."/>
        </authorList>
    </citation>
    <scope>NUCLEOTIDE SEQUENCE [LARGE SCALE GENOMIC DNA]</scope>
    <source>
        <strain evidence="5 6">DSM 45518</strain>
    </source>
</reference>
<dbReference type="AlphaFoldDB" id="A0A7W7G245"/>
<dbReference type="PANTHER" id="PTHR43490">
    <property type="entry name" value="(+)-NEOMENTHOL DEHYDROGENASE"/>
    <property type="match status" value="1"/>
</dbReference>
<dbReference type="InterPro" id="IPR002347">
    <property type="entry name" value="SDR_fam"/>
</dbReference>
<dbReference type="Gene3D" id="3.40.50.720">
    <property type="entry name" value="NAD(P)-binding Rossmann-like Domain"/>
    <property type="match status" value="1"/>
</dbReference>
<dbReference type="EMBL" id="JACHMF010000001">
    <property type="protein sequence ID" value="MBB4693324.1"/>
    <property type="molecule type" value="Genomic_DNA"/>
</dbReference>
<evidence type="ECO:0000313" key="5">
    <source>
        <dbReference type="EMBL" id="MBB4693324.1"/>
    </source>
</evidence>
<accession>A0A7W7G245</accession>
<protein>
    <submittedName>
        <fullName evidence="5">NAD(P)-dependent dehydrogenase (Short-subunit alcohol dehydrogenase family)</fullName>
    </submittedName>
</protein>
<dbReference type="Pfam" id="PF00106">
    <property type="entry name" value="adh_short"/>
    <property type="match status" value="1"/>
</dbReference>
<evidence type="ECO:0000256" key="4">
    <source>
        <dbReference type="RuleBase" id="RU000363"/>
    </source>
</evidence>
<evidence type="ECO:0000256" key="2">
    <source>
        <dbReference type="ARBA" id="ARBA00022857"/>
    </source>
</evidence>
<dbReference type="Proteomes" id="UP000542742">
    <property type="component" value="Unassembled WGS sequence"/>
</dbReference>
<comment type="similarity">
    <text evidence="1 4">Belongs to the short-chain dehydrogenases/reductases (SDR) family.</text>
</comment>
<dbReference type="PRINTS" id="PR00081">
    <property type="entry name" value="GDHRDH"/>
</dbReference>
<gene>
    <name evidence="5" type="ORF">BKA14_003472</name>
</gene>
<dbReference type="InterPro" id="IPR020904">
    <property type="entry name" value="Sc_DH/Rdtase_CS"/>
</dbReference>
<dbReference type="RefSeq" id="WP_184951955.1">
    <property type="nucleotide sequence ID" value="NZ_BOMC01000080.1"/>
</dbReference>
<dbReference type="SUPFAM" id="SSF51735">
    <property type="entry name" value="NAD(P)-binding Rossmann-fold domains"/>
    <property type="match status" value="1"/>
</dbReference>
<evidence type="ECO:0000256" key="1">
    <source>
        <dbReference type="ARBA" id="ARBA00006484"/>
    </source>
</evidence>
<comment type="caution">
    <text evidence="5">The sequence shown here is derived from an EMBL/GenBank/DDBJ whole genome shotgun (WGS) entry which is preliminary data.</text>
</comment>
<keyword evidence="6" id="KW-1185">Reference proteome</keyword>
<dbReference type="PROSITE" id="PS00061">
    <property type="entry name" value="ADH_SHORT"/>
    <property type="match status" value="1"/>
</dbReference>
<keyword evidence="3" id="KW-0560">Oxidoreductase</keyword>
<evidence type="ECO:0000313" key="6">
    <source>
        <dbReference type="Proteomes" id="UP000542742"/>
    </source>
</evidence>
<dbReference type="InterPro" id="IPR036291">
    <property type="entry name" value="NAD(P)-bd_dom_sf"/>
</dbReference>
<dbReference type="PRINTS" id="PR00080">
    <property type="entry name" value="SDRFAMILY"/>
</dbReference>
<sequence>MTITFITGANKGLGYETARRLVEAGHTVLLGCRDAARGAAAAQTLGARFVQIDVTDEVSVAAAAADVERHEGHIDVLINNAGVPGTFGSTDVADIREVLEVNVVGVVRTTSAFLPLLQRSDDPVIVNVSSEMGSLAATHDPARAESKVIFPAYTASKAALTMLTTQYAKWMPQIRINAADPGYTATDFNHHSGPQTVTEGTDAVVALATEGPGSGTGRFVNREGDIAFQAGPVRALGRRGISR</sequence>
<name>A0A7W7G245_9ACTN</name>
<dbReference type="PANTHER" id="PTHR43490:SF99">
    <property type="entry name" value="SHORT-CHAIN DEHYDROGENASE_REDUCTASE"/>
    <property type="match status" value="1"/>
</dbReference>